<dbReference type="AlphaFoldDB" id="T1GMU0"/>
<evidence type="ECO:0000259" key="1">
    <source>
        <dbReference type="Pfam" id="PF18701"/>
    </source>
</evidence>
<proteinExistence type="predicted"/>
<keyword evidence="3" id="KW-1185">Reference proteome</keyword>
<reference evidence="3" key="1">
    <citation type="submission" date="2013-02" db="EMBL/GenBank/DDBJ databases">
        <authorList>
            <person name="Hughes D."/>
        </authorList>
    </citation>
    <scope>NUCLEOTIDE SEQUENCE</scope>
    <source>
        <strain>Durham</strain>
        <strain evidence="3">NC isolate 2 -- Noor lab</strain>
    </source>
</reference>
<dbReference type="EnsemblMetazoa" id="MESCA004873-RA">
    <property type="protein sequence ID" value="MESCA004873-PA"/>
    <property type="gene ID" value="MESCA004873"/>
</dbReference>
<dbReference type="HOGENOM" id="CLU_2545204_0_0_1"/>
<dbReference type="InterPro" id="IPR040676">
    <property type="entry name" value="DUF5641"/>
</dbReference>
<organism evidence="2 3">
    <name type="scientific">Megaselia scalaris</name>
    <name type="common">Humpbacked fly</name>
    <name type="synonym">Phora scalaris</name>
    <dbReference type="NCBI Taxonomy" id="36166"/>
    <lineage>
        <taxon>Eukaryota</taxon>
        <taxon>Metazoa</taxon>
        <taxon>Ecdysozoa</taxon>
        <taxon>Arthropoda</taxon>
        <taxon>Hexapoda</taxon>
        <taxon>Insecta</taxon>
        <taxon>Pterygota</taxon>
        <taxon>Neoptera</taxon>
        <taxon>Endopterygota</taxon>
        <taxon>Diptera</taxon>
        <taxon>Brachycera</taxon>
        <taxon>Muscomorpha</taxon>
        <taxon>Platypezoidea</taxon>
        <taxon>Phoridae</taxon>
        <taxon>Megaseliini</taxon>
        <taxon>Megaselia</taxon>
    </lineage>
</organism>
<dbReference type="EMBL" id="CAQQ02120051">
    <property type="status" value="NOT_ANNOTATED_CDS"/>
    <property type="molecule type" value="Genomic_DNA"/>
</dbReference>
<protein>
    <recommendedName>
        <fullName evidence="1">DUF5641 domain-containing protein</fullName>
    </recommendedName>
</protein>
<dbReference type="EMBL" id="CAQQ02120050">
    <property type="status" value="NOT_ANNOTATED_CDS"/>
    <property type="molecule type" value="Genomic_DNA"/>
</dbReference>
<feature type="domain" description="DUF5641" evidence="1">
    <location>
        <begin position="14"/>
        <end position="63"/>
    </location>
</feature>
<dbReference type="Proteomes" id="UP000015102">
    <property type="component" value="Unassembled WGS sequence"/>
</dbReference>
<accession>T1GMU0</accession>
<evidence type="ECO:0000313" key="3">
    <source>
        <dbReference type="Proteomes" id="UP000015102"/>
    </source>
</evidence>
<dbReference type="Pfam" id="PF18701">
    <property type="entry name" value="DUF5641"/>
    <property type="match status" value="1"/>
</dbReference>
<evidence type="ECO:0000313" key="2">
    <source>
        <dbReference type="EnsemblMetazoa" id="MESCA004873-PA"/>
    </source>
</evidence>
<sequence>MSGGNDLVPGQPESKMVLIFNKGALAKQWELGRIVKAINGDDGFVRVVDVKTEGGIKRRAITQELIVSDMGLRREGINVLAAY</sequence>
<name>T1GMU0_MEGSC</name>
<reference evidence="2" key="2">
    <citation type="submission" date="2015-06" db="UniProtKB">
        <authorList>
            <consortium name="EnsemblMetazoa"/>
        </authorList>
    </citation>
    <scope>IDENTIFICATION</scope>
</reference>